<name>A0A6I4NS43_9FLAO</name>
<evidence type="ECO:0000256" key="1">
    <source>
        <dbReference type="SAM" id="SignalP"/>
    </source>
</evidence>
<feature type="chain" id="PRO_5026111536" description="Lipocalin-like domain-containing protein" evidence="1">
    <location>
        <begin position="20"/>
        <end position="157"/>
    </location>
</feature>
<reference evidence="2 3" key="1">
    <citation type="submission" date="2019-12" db="EMBL/GenBank/DDBJ databases">
        <authorList>
            <person name="Kim Y.S."/>
        </authorList>
    </citation>
    <scope>NUCLEOTIDE SEQUENCE [LARGE SCALE GENOMIC DNA]</scope>
    <source>
        <strain evidence="2 3">GA093</strain>
    </source>
</reference>
<keyword evidence="1" id="KW-0732">Signal</keyword>
<dbReference type="RefSeq" id="WP_160375733.1">
    <property type="nucleotide sequence ID" value="NZ_WSTB01000009.1"/>
</dbReference>
<evidence type="ECO:0008006" key="4">
    <source>
        <dbReference type="Google" id="ProtNLM"/>
    </source>
</evidence>
<comment type="caution">
    <text evidence="2">The sequence shown here is derived from an EMBL/GenBank/DDBJ whole genome shotgun (WGS) entry which is preliminary data.</text>
</comment>
<dbReference type="EMBL" id="WSTB01000009">
    <property type="protein sequence ID" value="MWB95822.1"/>
    <property type="molecule type" value="Genomic_DNA"/>
</dbReference>
<evidence type="ECO:0000313" key="2">
    <source>
        <dbReference type="EMBL" id="MWB95822.1"/>
    </source>
</evidence>
<accession>A0A6I4NS43</accession>
<feature type="signal peptide" evidence="1">
    <location>
        <begin position="1"/>
        <end position="19"/>
    </location>
</feature>
<proteinExistence type="predicted"/>
<protein>
    <recommendedName>
        <fullName evidence="4">Lipocalin-like domain-containing protein</fullName>
    </recommendedName>
</protein>
<gene>
    <name evidence="2" type="ORF">GON26_15760</name>
</gene>
<dbReference type="AlphaFoldDB" id="A0A6I4NS43"/>
<dbReference type="Proteomes" id="UP000471501">
    <property type="component" value="Unassembled WGS sequence"/>
</dbReference>
<sequence>MKNYYALFLLLFTISANYAQQTPQNLFVDKAWVNESEEWSDFQYSGQIVVSTTTEAGSLRITNYDFLYDFCDGRAKFSNKNTYTSAEFTSPRKIKTQTDKQGVVNSTYEGMLVFQKDNDYYSVVAVITILEKGSILGLKMHVKDASKEYAFSFKPAS</sequence>
<keyword evidence="3" id="KW-1185">Reference proteome</keyword>
<organism evidence="2 3">
    <name type="scientific">Flavobacterium hydrocarbonoxydans</name>
    <dbReference type="NCBI Taxonomy" id="2683249"/>
    <lineage>
        <taxon>Bacteria</taxon>
        <taxon>Pseudomonadati</taxon>
        <taxon>Bacteroidota</taxon>
        <taxon>Flavobacteriia</taxon>
        <taxon>Flavobacteriales</taxon>
        <taxon>Flavobacteriaceae</taxon>
        <taxon>Flavobacterium</taxon>
    </lineage>
</organism>
<evidence type="ECO:0000313" key="3">
    <source>
        <dbReference type="Proteomes" id="UP000471501"/>
    </source>
</evidence>